<evidence type="ECO:0000256" key="4">
    <source>
        <dbReference type="ARBA" id="ARBA00022619"/>
    </source>
</evidence>
<evidence type="ECO:0000313" key="13">
    <source>
        <dbReference type="Proteomes" id="UP000279470"/>
    </source>
</evidence>
<dbReference type="GO" id="GO:0005525">
    <property type="term" value="F:GTP binding"/>
    <property type="evidence" value="ECO:0007669"/>
    <property type="project" value="UniProtKB-KW"/>
</dbReference>
<evidence type="ECO:0000256" key="10">
    <source>
        <dbReference type="ARBA" id="ARBA00049295"/>
    </source>
</evidence>
<comment type="pathway">
    <text evidence="2">Cofactor biosynthesis; riboflavin biosynthesis; 5-amino-6-(D-ribitylamino)uracil from GTP: step 1/4.</text>
</comment>
<dbReference type="GO" id="GO:0046872">
    <property type="term" value="F:metal ion binding"/>
    <property type="evidence" value="ECO:0007669"/>
    <property type="project" value="UniProtKB-KW"/>
</dbReference>
<sequence length="354" mass="40919">MINYFNSKYIEILRCIADLKYGIPIFLEDKGQRILVFPVERINKEVFEYAKSTFEEVYLIISQQRAKYLKFKNCKIICKDITFNNIEDIVFKVGFNNKNQYNFDKETTIDNKAVEIMKLSELIPAALVIKLDCDDKFNFKVNSLKVDCIENYINFLSDDLYEISSAALKLKDGYGEIKCFRSQFSKDHYAIIIYPKGSKKLKSIPTVRVHSSCFTGDLLNSIKCDCHDQLHNAIKVMGKDDGGIIVYLNQEGRGIGLTNKIRVYRVQSKGYDTVEANMNLGLDDDARAFQIAARILKKLKVKKINLLSNNPAKARDLKNNEILVEKIISHQFFNSEIKEYYKSKVKKFKHSIEI</sequence>
<feature type="domain" description="GTP cyclohydrolase II" evidence="11">
    <location>
        <begin position="165"/>
        <end position="326"/>
    </location>
</feature>
<dbReference type="Proteomes" id="UP000279470">
    <property type="component" value="Unassembled WGS sequence"/>
</dbReference>
<organism evidence="12 13">
    <name type="scientific">Candidatus Aquarickettsia rohweri</name>
    <dbReference type="NCBI Taxonomy" id="2602574"/>
    <lineage>
        <taxon>Bacteria</taxon>
        <taxon>Pseudomonadati</taxon>
        <taxon>Pseudomonadota</taxon>
        <taxon>Alphaproteobacteria</taxon>
        <taxon>Rickettsiales</taxon>
        <taxon>Candidatus Midichloriaceae</taxon>
        <taxon>Candidatus Aquarickettsia</taxon>
    </lineage>
</organism>
<dbReference type="PANTHER" id="PTHR21327">
    <property type="entry name" value="GTP CYCLOHYDROLASE II-RELATED"/>
    <property type="match status" value="1"/>
</dbReference>
<dbReference type="EC" id="3.5.4.25" evidence="3"/>
<dbReference type="Pfam" id="PF00925">
    <property type="entry name" value="GTP_cyclohydro2"/>
    <property type="match status" value="1"/>
</dbReference>
<dbReference type="PANTHER" id="PTHR21327:SF18">
    <property type="entry name" value="3,4-DIHYDROXY-2-BUTANONE 4-PHOSPHATE SYNTHASE"/>
    <property type="match status" value="1"/>
</dbReference>
<dbReference type="GO" id="GO:0009231">
    <property type="term" value="P:riboflavin biosynthetic process"/>
    <property type="evidence" value="ECO:0007669"/>
    <property type="project" value="UniProtKB-UniPathway"/>
</dbReference>
<keyword evidence="4" id="KW-0686">Riboflavin biosynthesis</keyword>
<dbReference type="InterPro" id="IPR036144">
    <property type="entry name" value="RibA-like_sf"/>
</dbReference>
<evidence type="ECO:0000256" key="1">
    <source>
        <dbReference type="ARBA" id="ARBA00001947"/>
    </source>
</evidence>
<dbReference type="Gene3D" id="3.40.50.10990">
    <property type="entry name" value="GTP cyclohydrolase II"/>
    <property type="match status" value="1"/>
</dbReference>
<evidence type="ECO:0000256" key="3">
    <source>
        <dbReference type="ARBA" id="ARBA00012762"/>
    </source>
</evidence>
<keyword evidence="6" id="KW-0547">Nucleotide-binding</keyword>
<dbReference type="CDD" id="cd00641">
    <property type="entry name" value="GTP_cyclohydro2"/>
    <property type="match status" value="1"/>
</dbReference>
<dbReference type="InterPro" id="IPR000926">
    <property type="entry name" value="RibA"/>
</dbReference>
<accession>A0A3R9XU19</accession>
<dbReference type="EMBL" id="RXFM01000016">
    <property type="protein sequence ID" value="RST70080.1"/>
    <property type="molecule type" value="Genomic_DNA"/>
</dbReference>
<keyword evidence="9" id="KW-0342">GTP-binding</keyword>
<proteinExistence type="predicted"/>
<gene>
    <name evidence="12" type="ORF">EIC27_01830</name>
</gene>
<dbReference type="RefSeq" id="WP_126044455.1">
    <property type="nucleotide sequence ID" value="NZ_RXFM01000016.1"/>
</dbReference>
<name>A0A3R9XU19_9RICK</name>
<evidence type="ECO:0000259" key="11">
    <source>
        <dbReference type="Pfam" id="PF00925"/>
    </source>
</evidence>
<dbReference type="GO" id="GO:0003935">
    <property type="term" value="F:GTP cyclohydrolase II activity"/>
    <property type="evidence" value="ECO:0007669"/>
    <property type="project" value="UniProtKB-EC"/>
</dbReference>
<keyword evidence="5" id="KW-0479">Metal-binding</keyword>
<comment type="cofactor">
    <cofactor evidence="1">
        <name>Zn(2+)</name>
        <dbReference type="ChEBI" id="CHEBI:29105"/>
    </cofactor>
</comment>
<evidence type="ECO:0000256" key="5">
    <source>
        <dbReference type="ARBA" id="ARBA00022723"/>
    </source>
</evidence>
<keyword evidence="7 12" id="KW-0378">Hydrolase</keyword>
<evidence type="ECO:0000256" key="9">
    <source>
        <dbReference type="ARBA" id="ARBA00023134"/>
    </source>
</evidence>
<evidence type="ECO:0000256" key="8">
    <source>
        <dbReference type="ARBA" id="ARBA00022833"/>
    </source>
</evidence>
<protein>
    <recommendedName>
        <fullName evidence="3">GTP cyclohydrolase II</fullName>
        <ecNumber evidence="3">3.5.4.25</ecNumber>
    </recommendedName>
</protein>
<evidence type="ECO:0000313" key="12">
    <source>
        <dbReference type="EMBL" id="RST70080.1"/>
    </source>
</evidence>
<comment type="caution">
    <text evidence="12">The sequence shown here is derived from an EMBL/GenBank/DDBJ whole genome shotgun (WGS) entry which is preliminary data.</text>
</comment>
<dbReference type="OrthoDB" id="9793111at2"/>
<keyword evidence="8" id="KW-0862">Zinc</keyword>
<reference evidence="13" key="1">
    <citation type="submission" date="2018-11" db="EMBL/GenBank/DDBJ databases">
        <title>Phylogenetic, genomic, and biogeographic characterization of a novel and ubiquitous marine invertebrate-associated Rickettsiales parasite, Candidatus Marinoinvertebrata rohwerii, gen. nov., sp. nov.</title>
        <authorList>
            <person name="Klinges J.G."/>
            <person name="Rosales S.M."/>
            <person name="Mcminds R."/>
            <person name="Shaver E.C."/>
            <person name="Shantz A."/>
            <person name="Peters E.C."/>
            <person name="Burkepile D.E."/>
            <person name="Silliman B.R."/>
            <person name="Vega Thurber R.L."/>
        </authorList>
    </citation>
    <scope>NUCLEOTIDE SEQUENCE [LARGE SCALE GENOMIC DNA]</scope>
    <source>
        <strain evidence="13">a_cerv_44</strain>
    </source>
</reference>
<dbReference type="GO" id="GO:0005829">
    <property type="term" value="C:cytosol"/>
    <property type="evidence" value="ECO:0007669"/>
    <property type="project" value="TreeGrafter"/>
</dbReference>
<keyword evidence="13" id="KW-1185">Reference proteome</keyword>
<dbReference type="UniPathway" id="UPA00275"/>
<dbReference type="NCBIfam" id="NF001591">
    <property type="entry name" value="PRK00393.1"/>
    <property type="match status" value="1"/>
</dbReference>
<evidence type="ECO:0000256" key="7">
    <source>
        <dbReference type="ARBA" id="ARBA00022801"/>
    </source>
</evidence>
<dbReference type="InterPro" id="IPR032677">
    <property type="entry name" value="GTP_cyclohydro_II"/>
</dbReference>
<comment type="catalytic activity">
    <reaction evidence="10">
        <text>GTP + 4 H2O = 2,5-diamino-6-hydroxy-4-(5-phosphoribosylamino)-pyrimidine + formate + 2 phosphate + 3 H(+)</text>
        <dbReference type="Rhea" id="RHEA:23704"/>
        <dbReference type="ChEBI" id="CHEBI:15377"/>
        <dbReference type="ChEBI" id="CHEBI:15378"/>
        <dbReference type="ChEBI" id="CHEBI:15740"/>
        <dbReference type="ChEBI" id="CHEBI:37565"/>
        <dbReference type="ChEBI" id="CHEBI:43474"/>
        <dbReference type="ChEBI" id="CHEBI:58614"/>
        <dbReference type="EC" id="3.5.4.25"/>
    </reaction>
</comment>
<dbReference type="SUPFAM" id="SSF142695">
    <property type="entry name" value="RibA-like"/>
    <property type="match status" value="1"/>
</dbReference>
<evidence type="ECO:0000256" key="2">
    <source>
        <dbReference type="ARBA" id="ARBA00004853"/>
    </source>
</evidence>
<dbReference type="AlphaFoldDB" id="A0A3R9XU19"/>
<evidence type="ECO:0000256" key="6">
    <source>
        <dbReference type="ARBA" id="ARBA00022741"/>
    </source>
</evidence>